<dbReference type="InterPro" id="IPR000286">
    <property type="entry name" value="HDACs"/>
</dbReference>
<dbReference type="PRINTS" id="PR01270">
    <property type="entry name" value="HDASUPER"/>
</dbReference>
<keyword evidence="1" id="KW-0378">Hydrolase</keyword>
<protein>
    <recommendedName>
        <fullName evidence="2">Histone deacetylase domain-containing protein</fullName>
    </recommendedName>
</protein>
<dbReference type="PANTHER" id="PTHR10625:SF19">
    <property type="entry name" value="HISTONE DEACETYLASE 12"/>
    <property type="match status" value="1"/>
</dbReference>
<evidence type="ECO:0000313" key="3">
    <source>
        <dbReference type="EMBL" id="KAK4536855.1"/>
    </source>
</evidence>
<dbReference type="AlphaFoldDB" id="A0AAV9IWZ9"/>
<dbReference type="Gene3D" id="3.40.800.20">
    <property type="entry name" value="Histone deacetylase domain"/>
    <property type="match status" value="1"/>
</dbReference>
<dbReference type="GO" id="GO:0004407">
    <property type="term" value="F:histone deacetylase activity"/>
    <property type="evidence" value="ECO:0007669"/>
    <property type="project" value="InterPro"/>
</dbReference>
<sequence length="387" mass="43129">MFAWRFLRTRVPLVRWGRTRSRKAAGMCQVGGVRGCSTAMERPSWELPQAAAMRVYYSDVYKVSLPAGHRFPMQKYLLVRQALESRAAMRDVVFTVSPFATVEDLALVHDREYIRRFLQGQLSEKENRRIGFPWSLAGVQRATASNGGTVAATHDVLRKRCRFAGQLAGGTHHAFPDHGEGYCVFCDIAVATRVALRDYGHVRRVLIIDLDVHQGNGTAAIFANDDRVFTCSFHGHGNYPFVKQKSDLDVEFEDGTEDAEYLEKLEFWLPALFSRVRPQLVFFQAGVDALRDDRLGRLNLSAEGLRARNRMVFDAVLNSSDAGCVICMGGGYSDPIDKTVASHAHVYLDAKAALSKHYAGQTAAAAARTFSAGEVPRVVPRERGYYS</sequence>
<dbReference type="InterPro" id="IPR037138">
    <property type="entry name" value="His_deacetylse_dom_sf"/>
</dbReference>
<evidence type="ECO:0000313" key="4">
    <source>
        <dbReference type="Proteomes" id="UP001301350"/>
    </source>
</evidence>
<dbReference type="InterPro" id="IPR044150">
    <property type="entry name" value="HDAC_classIV"/>
</dbReference>
<evidence type="ECO:0000259" key="2">
    <source>
        <dbReference type="Pfam" id="PF00850"/>
    </source>
</evidence>
<dbReference type="PANTHER" id="PTHR10625">
    <property type="entry name" value="HISTONE DEACETYLASE HDAC1-RELATED"/>
    <property type="match status" value="1"/>
</dbReference>
<dbReference type="InterPro" id="IPR023696">
    <property type="entry name" value="Ureohydrolase_dom_sf"/>
</dbReference>
<accession>A0AAV9IWZ9</accession>
<dbReference type="GO" id="GO:0040029">
    <property type="term" value="P:epigenetic regulation of gene expression"/>
    <property type="evidence" value="ECO:0007669"/>
    <property type="project" value="TreeGrafter"/>
</dbReference>
<dbReference type="GO" id="GO:0016787">
    <property type="term" value="F:hydrolase activity"/>
    <property type="evidence" value="ECO:0007669"/>
    <property type="project" value="UniProtKB-KW"/>
</dbReference>
<dbReference type="EMBL" id="JANCYW010000010">
    <property type="protein sequence ID" value="KAK4536855.1"/>
    <property type="molecule type" value="Genomic_DNA"/>
</dbReference>
<feature type="domain" description="Histone deacetylase" evidence="2">
    <location>
        <begin position="69"/>
        <end position="337"/>
    </location>
</feature>
<dbReference type="InterPro" id="IPR023801">
    <property type="entry name" value="His_deacetylse_dom"/>
</dbReference>
<name>A0AAV9IWZ9_CYACA</name>
<reference evidence="3 4" key="1">
    <citation type="submission" date="2022-07" db="EMBL/GenBank/DDBJ databases">
        <title>Genome-wide signatures of adaptation to extreme environments.</title>
        <authorList>
            <person name="Cho C.H."/>
            <person name="Yoon H.S."/>
        </authorList>
    </citation>
    <scope>NUCLEOTIDE SEQUENCE [LARGE SCALE GENOMIC DNA]</scope>
    <source>
        <strain evidence="3 4">DBV 063 E5</strain>
    </source>
</reference>
<proteinExistence type="predicted"/>
<evidence type="ECO:0000256" key="1">
    <source>
        <dbReference type="ARBA" id="ARBA00022801"/>
    </source>
</evidence>
<comment type="caution">
    <text evidence="3">The sequence shown here is derived from an EMBL/GenBank/DDBJ whole genome shotgun (WGS) entry which is preliminary data.</text>
</comment>
<dbReference type="SUPFAM" id="SSF52768">
    <property type="entry name" value="Arginase/deacetylase"/>
    <property type="match status" value="1"/>
</dbReference>
<dbReference type="CDD" id="cd09993">
    <property type="entry name" value="HDAC_classIV"/>
    <property type="match status" value="1"/>
</dbReference>
<dbReference type="Proteomes" id="UP001301350">
    <property type="component" value="Unassembled WGS sequence"/>
</dbReference>
<keyword evidence="4" id="KW-1185">Reference proteome</keyword>
<dbReference type="Pfam" id="PF00850">
    <property type="entry name" value="Hist_deacetyl"/>
    <property type="match status" value="1"/>
</dbReference>
<organism evidence="3 4">
    <name type="scientific">Cyanidium caldarium</name>
    <name type="common">Red alga</name>
    <dbReference type="NCBI Taxonomy" id="2771"/>
    <lineage>
        <taxon>Eukaryota</taxon>
        <taxon>Rhodophyta</taxon>
        <taxon>Bangiophyceae</taxon>
        <taxon>Cyanidiales</taxon>
        <taxon>Cyanidiaceae</taxon>
        <taxon>Cyanidium</taxon>
    </lineage>
</organism>
<gene>
    <name evidence="3" type="ORF">CDCA_CDCA10G2880</name>
</gene>